<keyword evidence="1" id="KW-0812">Transmembrane</keyword>
<comment type="caution">
    <text evidence="2">The sequence shown here is derived from an EMBL/GenBank/DDBJ whole genome shotgun (WGS) entry which is preliminary data.</text>
</comment>
<evidence type="ECO:0000313" key="2">
    <source>
        <dbReference type="EMBL" id="TDW14672.1"/>
    </source>
</evidence>
<sequence>MKKKNYQNFYDAIKVDKTLEDTLLALPQRKSKSKVLTKVAFACVVVCMIIAGVFASNILKSDEDVTANPVNKKPSIAKRIKNGEIVSYIKSDEFLKNTVIGGMGVSEPIELTNYAYANKDGAITELPVYENQYFDKQASTFEMKYIIWKTEKIVAQVVGREDIHFKVDIDTNNQISIWFESDELETLAPSNKEAIEIAKEIIEKVTGKKQEYERSSEEIYVSSFYVYKFHSKDTQHYEEELNENVLDYSTRDINFPENTMNMHITIANESSRKNIGEHKLISYDEAYQHLMKGNYFSFVLDGPQFNSTKEYNWDYKIRDETITDCRLVYLKGSSSEKYQIPYYEFIIDQNAYPTSEDTIEPSWYVKCYIPAIDAGYFVGDWTKYN</sequence>
<accession>A0A4R7ZBX6</accession>
<organism evidence="2 3">
    <name type="scientific">Breznakia blatticola</name>
    <dbReference type="NCBI Taxonomy" id="1754012"/>
    <lineage>
        <taxon>Bacteria</taxon>
        <taxon>Bacillati</taxon>
        <taxon>Bacillota</taxon>
        <taxon>Erysipelotrichia</taxon>
        <taxon>Erysipelotrichales</taxon>
        <taxon>Erysipelotrichaceae</taxon>
        <taxon>Breznakia</taxon>
    </lineage>
</organism>
<evidence type="ECO:0000313" key="3">
    <source>
        <dbReference type="Proteomes" id="UP000294743"/>
    </source>
</evidence>
<name>A0A4R7ZBX6_9FIRM</name>
<proteinExistence type="predicted"/>
<dbReference type="EMBL" id="SODD01000035">
    <property type="protein sequence ID" value="TDW14672.1"/>
    <property type="molecule type" value="Genomic_DNA"/>
</dbReference>
<dbReference type="AlphaFoldDB" id="A0A4R7ZBX6"/>
<reference evidence="2 3" key="1">
    <citation type="submission" date="2019-03" db="EMBL/GenBank/DDBJ databases">
        <title>Genomic Encyclopedia of Type Strains, Phase IV (KMG-IV): sequencing the most valuable type-strain genomes for metagenomic binning, comparative biology and taxonomic classification.</title>
        <authorList>
            <person name="Goeker M."/>
        </authorList>
    </citation>
    <scope>NUCLEOTIDE SEQUENCE [LARGE SCALE GENOMIC DNA]</scope>
    <source>
        <strain evidence="2 3">DSM 28867</strain>
    </source>
</reference>
<dbReference type="Proteomes" id="UP000294743">
    <property type="component" value="Unassembled WGS sequence"/>
</dbReference>
<gene>
    <name evidence="2" type="ORF">EDD63_13517</name>
</gene>
<keyword evidence="1" id="KW-1133">Transmembrane helix</keyword>
<dbReference type="RefSeq" id="WP_134170541.1">
    <property type="nucleotide sequence ID" value="NZ_SODD01000035.1"/>
</dbReference>
<feature type="transmembrane region" description="Helical" evidence="1">
    <location>
        <begin position="39"/>
        <end position="59"/>
    </location>
</feature>
<protein>
    <submittedName>
        <fullName evidence="2">Uncharacterized protein</fullName>
    </submittedName>
</protein>
<evidence type="ECO:0000256" key="1">
    <source>
        <dbReference type="SAM" id="Phobius"/>
    </source>
</evidence>
<keyword evidence="3" id="KW-1185">Reference proteome</keyword>
<keyword evidence="1" id="KW-0472">Membrane</keyword>